<dbReference type="InterPro" id="IPR002402">
    <property type="entry name" value="Cyt_P450_E_grp-II"/>
</dbReference>
<keyword evidence="6" id="KW-0408">Iron</keyword>
<keyword evidence="4" id="KW-0479">Metal-binding</keyword>
<protein>
    <submittedName>
        <fullName evidence="9">Putative cytochrome</fullName>
    </submittedName>
</protein>
<proteinExistence type="evidence at transcript level"/>
<feature type="transmembrane region" description="Helical" evidence="8">
    <location>
        <begin position="6"/>
        <end position="25"/>
    </location>
</feature>
<evidence type="ECO:0000256" key="5">
    <source>
        <dbReference type="ARBA" id="ARBA00023002"/>
    </source>
</evidence>
<keyword evidence="5" id="KW-0560">Oxidoreductase</keyword>
<evidence type="ECO:0000256" key="2">
    <source>
        <dbReference type="ARBA" id="ARBA00010617"/>
    </source>
</evidence>
<dbReference type="InterPro" id="IPR001128">
    <property type="entry name" value="Cyt_P450"/>
</dbReference>
<dbReference type="AlphaFoldDB" id="V5HDG8"/>
<evidence type="ECO:0000256" key="3">
    <source>
        <dbReference type="ARBA" id="ARBA00022617"/>
    </source>
</evidence>
<keyword evidence="8" id="KW-0812">Transmembrane</keyword>
<dbReference type="Gene3D" id="1.10.630.10">
    <property type="entry name" value="Cytochrome P450"/>
    <property type="match status" value="1"/>
</dbReference>
<name>V5HDG8_IXORI</name>
<dbReference type="Pfam" id="PF00067">
    <property type="entry name" value="p450"/>
    <property type="match status" value="1"/>
</dbReference>
<keyword evidence="7" id="KW-0503">Monooxygenase</keyword>
<evidence type="ECO:0000256" key="7">
    <source>
        <dbReference type="ARBA" id="ARBA00023033"/>
    </source>
</evidence>
<comment type="similarity">
    <text evidence="2">Belongs to the cytochrome P450 family.</text>
</comment>
<evidence type="ECO:0000256" key="8">
    <source>
        <dbReference type="SAM" id="Phobius"/>
    </source>
</evidence>
<keyword evidence="3" id="KW-0349">Heme</keyword>
<reference evidence="9" key="1">
    <citation type="journal article" date="2015" name="Sci. Rep.">
        <title>Tissue- and time-dependent transcription in Ixodes ricinus salivary glands and midguts when blood feeding on the vertebrate host.</title>
        <authorList>
            <person name="Kotsyfakis M."/>
            <person name="Schwarz A."/>
            <person name="Erhart J."/>
            <person name="Ribeiro J.M."/>
        </authorList>
    </citation>
    <scope>NUCLEOTIDE SEQUENCE</scope>
    <source>
        <tissue evidence="9">Salivary gland and midgut</tissue>
    </source>
</reference>
<dbReference type="PANTHER" id="PTHR24302:SF15">
    <property type="entry name" value="FATTY-ACID PEROXYGENASE"/>
    <property type="match status" value="1"/>
</dbReference>
<dbReference type="EMBL" id="GANP01009014">
    <property type="protein sequence ID" value="JAB75454.1"/>
    <property type="molecule type" value="mRNA"/>
</dbReference>
<dbReference type="InterPro" id="IPR050705">
    <property type="entry name" value="Cytochrome_P450_3A"/>
</dbReference>
<evidence type="ECO:0000313" key="9">
    <source>
        <dbReference type="EMBL" id="JAB75454.1"/>
    </source>
</evidence>
<dbReference type="PANTHER" id="PTHR24302">
    <property type="entry name" value="CYTOCHROME P450 FAMILY 3"/>
    <property type="match status" value="1"/>
</dbReference>
<evidence type="ECO:0000256" key="4">
    <source>
        <dbReference type="ARBA" id="ARBA00022723"/>
    </source>
</evidence>
<dbReference type="GO" id="GO:0005506">
    <property type="term" value="F:iron ion binding"/>
    <property type="evidence" value="ECO:0007669"/>
    <property type="project" value="InterPro"/>
</dbReference>
<keyword evidence="8" id="KW-0472">Membrane</keyword>
<evidence type="ECO:0000256" key="1">
    <source>
        <dbReference type="ARBA" id="ARBA00001971"/>
    </source>
</evidence>
<dbReference type="InterPro" id="IPR036396">
    <property type="entry name" value="Cyt_P450_sf"/>
</dbReference>
<dbReference type="GO" id="GO:0020037">
    <property type="term" value="F:heme binding"/>
    <property type="evidence" value="ECO:0007669"/>
    <property type="project" value="InterPro"/>
</dbReference>
<dbReference type="PRINTS" id="PR00464">
    <property type="entry name" value="EP450II"/>
</dbReference>
<sequence length="297" mass="34335">MQVFSYFSVPQWAPLILAVGFLLYLRASRYRNYWKEQNLPHEKFSLFFGSTFQLITKPLQVVEEALYKKYGRLFGVFEDGKPVLFVAEPELLKNIFVKDFALTQRVSTKFDDPYLDNMMTVVPPKEWKKIRSATSPAFTTGKLRKMHDLMEQSAQHLSRKLNKAAEKELDVDMIGFYDHFSLDVIASCAFGTKFGDDSEDTSNFASSAKNAFFSKITFPVAIQVFFQRFMKTLRRNIFNMDAFEFYKEATISIIQETKERKAGTQRISLQMMLNAQDEAASTASEITESRDQEIFNC</sequence>
<dbReference type="GO" id="GO:0016705">
    <property type="term" value="F:oxidoreductase activity, acting on paired donors, with incorporation or reduction of molecular oxygen"/>
    <property type="evidence" value="ECO:0007669"/>
    <property type="project" value="InterPro"/>
</dbReference>
<keyword evidence="8" id="KW-1133">Transmembrane helix</keyword>
<accession>V5HDG8</accession>
<organism evidence="9">
    <name type="scientific">Ixodes ricinus</name>
    <name type="common">Common tick</name>
    <name type="synonym">Acarus ricinus</name>
    <dbReference type="NCBI Taxonomy" id="34613"/>
    <lineage>
        <taxon>Eukaryota</taxon>
        <taxon>Metazoa</taxon>
        <taxon>Ecdysozoa</taxon>
        <taxon>Arthropoda</taxon>
        <taxon>Chelicerata</taxon>
        <taxon>Arachnida</taxon>
        <taxon>Acari</taxon>
        <taxon>Parasitiformes</taxon>
        <taxon>Ixodida</taxon>
        <taxon>Ixodoidea</taxon>
        <taxon>Ixodidae</taxon>
        <taxon>Ixodinae</taxon>
        <taxon>Ixodes</taxon>
    </lineage>
</organism>
<comment type="cofactor">
    <cofactor evidence="1">
        <name>heme</name>
        <dbReference type="ChEBI" id="CHEBI:30413"/>
    </cofactor>
</comment>
<evidence type="ECO:0000256" key="6">
    <source>
        <dbReference type="ARBA" id="ARBA00023004"/>
    </source>
</evidence>
<dbReference type="GO" id="GO:0008395">
    <property type="term" value="F:steroid hydroxylase activity"/>
    <property type="evidence" value="ECO:0007669"/>
    <property type="project" value="TreeGrafter"/>
</dbReference>
<dbReference type="SUPFAM" id="SSF48264">
    <property type="entry name" value="Cytochrome P450"/>
    <property type="match status" value="1"/>
</dbReference>